<keyword evidence="3" id="KW-1185">Reference proteome</keyword>
<keyword evidence="1" id="KW-0472">Membrane</keyword>
<evidence type="ECO:0000313" key="3">
    <source>
        <dbReference type="Proteomes" id="UP000054564"/>
    </source>
</evidence>
<accession>A0A0L0VSR8</accession>
<feature type="transmembrane region" description="Helical" evidence="1">
    <location>
        <begin position="161"/>
        <end position="181"/>
    </location>
</feature>
<feature type="transmembrane region" description="Helical" evidence="1">
    <location>
        <begin position="38"/>
        <end position="57"/>
    </location>
</feature>
<protein>
    <submittedName>
        <fullName evidence="2">Uncharacterized protein</fullName>
    </submittedName>
</protein>
<dbReference type="Proteomes" id="UP000054564">
    <property type="component" value="Unassembled WGS sequence"/>
</dbReference>
<reference evidence="3" key="1">
    <citation type="submission" date="2014-03" db="EMBL/GenBank/DDBJ databases">
        <title>The Genome Sequence of Puccinia striiformis f. sp. tritici PST-78.</title>
        <authorList>
            <consortium name="The Broad Institute Genome Sequencing Platform"/>
            <person name="Cuomo C."/>
            <person name="Hulbert S."/>
            <person name="Chen X."/>
            <person name="Walker B."/>
            <person name="Young S.K."/>
            <person name="Zeng Q."/>
            <person name="Gargeya S."/>
            <person name="Fitzgerald M."/>
            <person name="Haas B."/>
            <person name="Abouelleil A."/>
            <person name="Alvarado L."/>
            <person name="Arachchi H.M."/>
            <person name="Berlin A.M."/>
            <person name="Chapman S.B."/>
            <person name="Goldberg J."/>
            <person name="Griggs A."/>
            <person name="Gujja S."/>
            <person name="Hansen M."/>
            <person name="Howarth C."/>
            <person name="Imamovic A."/>
            <person name="Larimer J."/>
            <person name="McCowan C."/>
            <person name="Montmayeur A."/>
            <person name="Murphy C."/>
            <person name="Neiman D."/>
            <person name="Pearson M."/>
            <person name="Priest M."/>
            <person name="Roberts A."/>
            <person name="Saif S."/>
            <person name="Shea T."/>
            <person name="Sisk P."/>
            <person name="Sykes S."/>
            <person name="Wortman J."/>
            <person name="Nusbaum C."/>
            <person name="Birren B."/>
        </authorList>
    </citation>
    <scope>NUCLEOTIDE SEQUENCE [LARGE SCALE GENOMIC DNA]</scope>
    <source>
        <strain evidence="3">race PST-78</strain>
    </source>
</reference>
<evidence type="ECO:0000313" key="2">
    <source>
        <dbReference type="EMBL" id="KNF02316.1"/>
    </source>
</evidence>
<keyword evidence="1" id="KW-1133">Transmembrane helix</keyword>
<dbReference type="AlphaFoldDB" id="A0A0L0VSR8"/>
<sequence length="280" mass="32017">MISFVAGLPPSVNPYLATADQLEIFIKSPPSPPWSRRLRIVALINCFVIFSQSIFLLHQRIKIHQSAKLKYNKLGLLVINISDSSALAYFFFAPLALFVIVMHIGLDRGYPLDESLIICVYAHGYFPIILGSWLCAHIFWNSDMASNMDREKLRMCIKWSMIAFFLLGAVGPLPVLSWLYISAYNDLRKVETVAHDIARQLRRHSHNFYRADFSILNVLTMLAPAQRLIPITPPPQYYSLLRGHYCDDFDLHPTPYDIVKKPLPTIYVASQDGRDSGFKR</sequence>
<feature type="transmembrane region" description="Helical" evidence="1">
    <location>
        <begin position="77"/>
        <end position="103"/>
    </location>
</feature>
<proteinExistence type="predicted"/>
<dbReference type="OrthoDB" id="2497298at2759"/>
<comment type="caution">
    <text evidence="2">The sequence shown here is derived from an EMBL/GenBank/DDBJ whole genome shotgun (WGS) entry which is preliminary data.</text>
</comment>
<keyword evidence="1" id="KW-0812">Transmembrane</keyword>
<dbReference type="EMBL" id="AJIL01000024">
    <property type="protein sequence ID" value="KNF02316.1"/>
    <property type="molecule type" value="Genomic_DNA"/>
</dbReference>
<evidence type="ECO:0000256" key="1">
    <source>
        <dbReference type="SAM" id="Phobius"/>
    </source>
</evidence>
<organism evidence="2 3">
    <name type="scientific">Puccinia striiformis f. sp. tritici PST-78</name>
    <dbReference type="NCBI Taxonomy" id="1165861"/>
    <lineage>
        <taxon>Eukaryota</taxon>
        <taxon>Fungi</taxon>
        <taxon>Dikarya</taxon>
        <taxon>Basidiomycota</taxon>
        <taxon>Pucciniomycotina</taxon>
        <taxon>Pucciniomycetes</taxon>
        <taxon>Pucciniales</taxon>
        <taxon>Pucciniaceae</taxon>
        <taxon>Puccinia</taxon>
    </lineage>
</organism>
<feature type="transmembrane region" description="Helical" evidence="1">
    <location>
        <begin position="115"/>
        <end position="140"/>
    </location>
</feature>
<name>A0A0L0VSR8_9BASI</name>
<gene>
    <name evidence="2" type="ORF">PSTG_04521</name>
</gene>